<accession>A0A1A7C116</accession>
<dbReference type="STRING" id="1747903.ASR47_100710"/>
<dbReference type="SMART" id="SM00345">
    <property type="entry name" value="HTH_GNTR"/>
    <property type="match status" value="1"/>
</dbReference>
<dbReference type="InterPro" id="IPR036388">
    <property type="entry name" value="WH-like_DNA-bd_sf"/>
</dbReference>
<dbReference type="CDD" id="cd00609">
    <property type="entry name" value="AAT_like"/>
    <property type="match status" value="1"/>
</dbReference>
<dbReference type="InterPro" id="IPR015422">
    <property type="entry name" value="PyrdxlP-dep_Trfase_small"/>
</dbReference>
<dbReference type="InterPro" id="IPR036390">
    <property type="entry name" value="WH_DNA-bd_sf"/>
</dbReference>
<dbReference type="PROSITE" id="PS50949">
    <property type="entry name" value="HTH_GNTR"/>
    <property type="match status" value="1"/>
</dbReference>
<comment type="caution">
    <text evidence="7">The sequence shown here is derived from an EMBL/GenBank/DDBJ whole genome shotgun (WGS) entry which is preliminary data.</text>
</comment>
<dbReference type="PANTHER" id="PTHR46577">
    <property type="entry name" value="HTH-TYPE TRANSCRIPTIONAL REGULATORY PROTEIN GABR"/>
    <property type="match status" value="1"/>
</dbReference>
<dbReference type="GO" id="GO:0003677">
    <property type="term" value="F:DNA binding"/>
    <property type="evidence" value="ECO:0007669"/>
    <property type="project" value="UniProtKB-KW"/>
</dbReference>
<evidence type="ECO:0000313" key="7">
    <source>
        <dbReference type="EMBL" id="OBV38694.1"/>
    </source>
</evidence>
<comment type="similarity">
    <text evidence="1">In the C-terminal section; belongs to the class-I pyridoxal-phosphate-dependent aminotransferase family.</text>
</comment>
<keyword evidence="3" id="KW-0805">Transcription regulation</keyword>
<keyword evidence="2" id="KW-0663">Pyridoxal phosphate</keyword>
<dbReference type="InterPro" id="IPR051446">
    <property type="entry name" value="HTH_trans_reg/aminotransferase"/>
</dbReference>
<evidence type="ECO:0000256" key="3">
    <source>
        <dbReference type="ARBA" id="ARBA00023015"/>
    </source>
</evidence>
<dbReference type="Pfam" id="PF00392">
    <property type="entry name" value="GntR"/>
    <property type="match status" value="1"/>
</dbReference>
<evidence type="ECO:0000256" key="1">
    <source>
        <dbReference type="ARBA" id="ARBA00005384"/>
    </source>
</evidence>
<dbReference type="Gene3D" id="3.40.640.10">
    <property type="entry name" value="Type I PLP-dependent aspartate aminotransferase-like (Major domain)"/>
    <property type="match status" value="1"/>
</dbReference>
<dbReference type="InterPro" id="IPR000524">
    <property type="entry name" value="Tscrpt_reg_HTH_GntR"/>
</dbReference>
<dbReference type="InterPro" id="IPR015421">
    <property type="entry name" value="PyrdxlP-dep_Trfase_major"/>
</dbReference>
<evidence type="ECO:0000313" key="8">
    <source>
        <dbReference type="Proteomes" id="UP000092713"/>
    </source>
</evidence>
<dbReference type="SUPFAM" id="SSF46785">
    <property type="entry name" value="Winged helix' DNA-binding domain"/>
    <property type="match status" value="1"/>
</dbReference>
<dbReference type="Gene3D" id="3.90.1150.10">
    <property type="entry name" value="Aspartate Aminotransferase, domain 1"/>
    <property type="match status" value="1"/>
</dbReference>
<keyword evidence="8" id="KW-1185">Reference proteome</keyword>
<gene>
    <name evidence="7" type="ORF">ASR47_100710</name>
</gene>
<reference evidence="7 8" key="1">
    <citation type="submission" date="2016-04" db="EMBL/GenBank/DDBJ databases">
        <title>Draft genome sequence of Janthinobacterium psychrotolerans sp. nov., isolated from freshwater sediments in Denmark.</title>
        <authorList>
            <person name="Gong X."/>
            <person name="Skrivergaard S."/>
            <person name="Korsgaard B.S."/>
            <person name="Schreiber L."/>
            <person name="Marshall I.P."/>
            <person name="Finster K."/>
            <person name="Schramm A."/>
        </authorList>
    </citation>
    <scope>NUCLEOTIDE SEQUENCE [LARGE SCALE GENOMIC DNA]</scope>
    <source>
        <strain evidence="7 8">S3-2</strain>
    </source>
</reference>
<organism evidence="7 8">
    <name type="scientific">Janthinobacterium psychrotolerans</name>
    <dbReference type="NCBI Taxonomy" id="1747903"/>
    <lineage>
        <taxon>Bacteria</taxon>
        <taxon>Pseudomonadati</taxon>
        <taxon>Pseudomonadota</taxon>
        <taxon>Betaproteobacteria</taxon>
        <taxon>Burkholderiales</taxon>
        <taxon>Oxalobacteraceae</taxon>
        <taxon>Janthinobacterium</taxon>
    </lineage>
</organism>
<evidence type="ECO:0000256" key="5">
    <source>
        <dbReference type="ARBA" id="ARBA00023163"/>
    </source>
</evidence>
<protein>
    <submittedName>
        <fullName evidence="7">DNA-binding transcriptional regulator, MocR family</fullName>
    </submittedName>
</protein>
<proteinExistence type="inferred from homology"/>
<dbReference type="Pfam" id="PF00155">
    <property type="entry name" value="Aminotran_1_2"/>
    <property type="match status" value="1"/>
</dbReference>
<evidence type="ECO:0000259" key="6">
    <source>
        <dbReference type="PROSITE" id="PS50949"/>
    </source>
</evidence>
<dbReference type="EMBL" id="LOCQ01000056">
    <property type="protein sequence ID" value="OBV38694.1"/>
    <property type="molecule type" value="Genomic_DNA"/>
</dbReference>
<dbReference type="AlphaFoldDB" id="A0A1A7C116"/>
<keyword evidence="5" id="KW-0804">Transcription</keyword>
<keyword evidence="4 7" id="KW-0238">DNA-binding</keyword>
<evidence type="ECO:0000256" key="2">
    <source>
        <dbReference type="ARBA" id="ARBA00022898"/>
    </source>
</evidence>
<sequence>MLYKNLARLLRLQIQQGGLGPGERLPSIRQLAASHQVSAATAVQACLQLEREGLAEARPRIGYFVRVAGQGLISTVPPPRAPALISNPALLDLLLVDDNATILPLHAARPAPSLLPDATIAAALSRSLRRHREQSLGYAPPQGYAPLRRQIAQRYASMGVTVDADEIIVTAGAMEAITMALRVLTRPGDIVLVETPTYQGILQTVATLGLQVLELPRLRDGGLDLVLLESLLAKQAVRAAVMVPNFSNPLGLSLDDDTKQALLACCAHHGTVLVEDDIYGDLAWDDSRPPPLRRWNDGGAVITCTSFSKTLSPGLRVGWMLGGAWTGELLRAKYFSTVGNAALPQLAISDYLARHDLERHLRKLRRALAGNASHMRAAIDRHWPAGTRMGEPRGGLSLWIQLPAGSDAAVFSRAALAQGVGVMPGHVFSGNGDYRDHVRLSCGLPFDQSIDAALRRLGVIAASLF</sequence>
<dbReference type="OrthoDB" id="9804020at2"/>
<dbReference type="GO" id="GO:0030170">
    <property type="term" value="F:pyridoxal phosphate binding"/>
    <property type="evidence" value="ECO:0007669"/>
    <property type="project" value="InterPro"/>
</dbReference>
<dbReference type="SUPFAM" id="SSF53383">
    <property type="entry name" value="PLP-dependent transferases"/>
    <property type="match status" value="1"/>
</dbReference>
<dbReference type="PATRIC" id="fig|1747903.4.peg.2251"/>
<dbReference type="RefSeq" id="WP_065308425.1">
    <property type="nucleotide sequence ID" value="NZ_LOCQ01000056.1"/>
</dbReference>
<dbReference type="Proteomes" id="UP000092713">
    <property type="component" value="Unassembled WGS sequence"/>
</dbReference>
<evidence type="ECO:0000256" key="4">
    <source>
        <dbReference type="ARBA" id="ARBA00023125"/>
    </source>
</evidence>
<feature type="domain" description="HTH gntR-type" evidence="6">
    <location>
        <begin position="1"/>
        <end position="68"/>
    </location>
</feature>
<dbReference type="GO" id="GO:0003700">
    <property type="term" value="F:DNA-binding transcription factor activity"/>
    <property type="evidence" value="ECO:0007669"/>
    <property type="project" value="InterPro"/>
</dbReference>
<dbReference type="CDD" id="cd07377">
    <property type="entry name" value="WHTH_GntR"/>
    <property type="match status" value="1"/>
</dbReference>
<dbReference type="InterPro" id="IPR004839">
    <property type="entry name" value="Aminotransferase_I/II_large"/>
</dbReference>
<name>A0A1A7C116_9BURK</name>
<dbReference type="InterPro" id="IPR015424">
    <property type="entry name" value="PyrdxlP-dep_Trfase"/>
</dbReference>
<dbReference type="PANTHER" id="PTHR46577:SF2">
    <property type="entry name" value="TRANSCRIPTIONAL REGULATORY PROTEIN"/>
    <property type="match status" value="1"/>
</dbReference>
<dbReference type="Gene3D" id="1.10.10.10">
    <property type="entry name" value="Winged helix-like DNA-binding domain superfamily/Winged helix DNA-binding domain"/>
    <property type="match status" value="1"/>
</dbReference>